<comment type="caution">
    <text evidence="1">The sequence shown here is derived from an EMBL/GenBank/DDBJ whole genome shotgun (WGS) entry which is preliminary data.</text>
</comment>
<dbReference type="EMBL" id="PKMF04000178">
    <property type="protein sequence ID" value="KAK7844869.1"/>
    <property type="molecule type" value="Genomic_DNA"/>
</dbReference>
<gene>
    <name evidence="1" type="ORF">CFP56_010244</name>
</gene>
<evidence type="ECO:0000313" key="1">
    <source>
        <dbReference type="EMBL" id="KAK7844869.1"/>
    </source>
</evidence>
<organism evidence="1 2">
    <name type="scientific">Quercus suber</name>
    <name type="common">Cork oak</name>
    <dbReference type="NCBI Taxonomy" id="58331"/>
    <lineage>
        <taxon>Eukaryota</taxon>
        <taxon>Viridiplantae</taxon>
        <taxon>Streptophyta</taxon>
        <taxon>Embryophyta</taxon>
        <taxon>Tracheophyta</taxon>
        <taxon>Spermatophyta</taxon>
        <taxon>Magnoliopsida</taxon>
        <taxon>eudicotyledons</taxon>
        <taxon>Gunneridae</taxon>
        <taxon>Pentapetalae</taxon>
        <taxon>rosids</taxon>
        <taxon>fabids</taxon>
        <taxon>Fagales</taxon>
        <taxon>Fagaceae</taxon>
        <taxon>Quercus</taxon>
    </lineage>
</organism>
<sequence>MGQRAKAELSNDVDCAGLTLEILNNRILEMLLKYYLMNRALVSVLFLNELELKRVLAFLKEELGTSCRLRSLHTSIMRDKLRGDPKIVHKGIVLSNDLSHLIPLFDESKSSGQEYGDHIV</sequence>
<accession>A0AAW0L007</accession>
<name>A0AAW0L007_QUESU</name>
<evidence type="ECO:0000313" key="2">
    <source>
        <dbReference type="Proteomes" id="UP000237347"/>
    </source>
</evidence>
<keyword evidence="2" id="KW-1185">Reference proteome</keyword>
<protein>
    <submittedName>
        <fullName evidence="1">Uncharacterized protein</fullName>
    </submittedName>
</protein>
<dbReference type="Proteomes" id="UP000237347">
    <property type="component" value="Unassembled WGS sequence"/>
</dbReference>
<proteinExistence type="predicted"/>
<dbReference type="AlphaFoldDB" id="A0AAW0L007"/>
<reference evidence="1 2" key="1">
    <citation type="journal article" date="2018" name="Sci. Data">
        <title>The draft genome sequence of cork oak.</title>
        <authorList>
            <person name="Ramos A.M."/>
            <person name="Usie A."/>
            <person name="Barbosa P."/>
            <person name="Barros P.M."/>
            <person name="Capote T."/>
            <person name="Chaves I."/>
            <person name="Simoes F."/>
            <person name="Abreu I."/>
            <person name="Carrasquinho I."/>
            <person name="Faro C."/>
            <person name="Guimaraes J.B."/>
            <person name="Mendonca D."/>
            <person name="Nobrega F."/>
            <person name="Rodrigues L."/>
            <person name="Saibo N.J.M."/>
            <person name="Varela M.C."/>
            <person name="Egas C."/>
            <person name="Matos J."/>
            <person name="Miguel C.M."/>
            <person name="Oliveira M.M."/>
            <person name="Ricardo C.P."/>
            <person name="Goncalves S."/>
        </authorList>
    </citation>
    <scope>NUCLEOTIDE SEQUENCE [LARGE SCALE GENOMIC DNA]</scope>
    <source>
        <strain evidence="2">cv. HL8</strain>
    </source>
</reference>